<sequence>MAGTDDGKKEGKSLHGGSSDAPDKSAQRKREILDAAMVCFSEEGYFQTTNRKIARKAGITEGLIYHYFPCKKALLQEIIEEKFRHDRSPAQRCYTRWEARFEISPPTRETFRDFLFDLGRATFEGLDRDRDVLRILLSEYRLLDEGQEPLFPRLVMERSMNRFSRLLALYLAAENFPDSSTAMKDSFFIGPIVSIFLFQDLLQGNKVRTLDRELFLSTLVDHFMAGIAAMPVGKQDEKSGKDSSI</sequence>
<evidence type="ECO:0000313" key="5">
    <source>
        <dbReference type="EMBL" id="EES51508.1"/>
    </source>
</evidence>
<feature type="region of interest" description="Disordered" evidence="3">
    <location>
        <begin position="1"/>
        <end position="27"/>
    </location>
</feature>
<dbReference type="PANTHER" id="PTHR30055">
    <property type="entry name" value="HTH-TYPE TRANSCRIPTIONAL REGULATOR RUTR"/>
    <property type="match status" value="1"/>
</dbReference>
<gene>
    <name evidence="5" type="ORF">UBAL3_95950006</name>
</gene>
<evidence type="ECO:0000256" key="1">
    <source>
        <dbReference type="ARBA" id="ARBA00023125"/>
    </source>
</evidence>
<feature type="compositionally biased region" description="Basic and acidic residues" evidence="3">
    <location>
        <begin position="1"/>
        <end position="13"/>
    </location>
</feature>
<protein>
    <submittedName>
        <fullName evidence="5">Transcriptional regulator, TetR family</fullName>
    </submittedName>
</protein>
<name>C6I0Q8_9BACT</name>
<dbReference type="EMBL" id="GG693888">
    <property type="protein sequence ID" value="EES51508.1"/>
    <property type="molecule type" value="Genomic_DNA"/>
</dbReference>
<accession>C6I0Q8</accession>
<dbReference type="Gene3D" id="1.10.357.10">
    <property type="entry name" value="Tetracycline Repressor, domain 2"/>
    <property type="match status" value="1"/>
</dbReference>
<feature type="DNA-binding region" description="H-T-H motif" evidence="2">
    <location>
        <begin position="49"/>
        <end position="68"/>
    </location>
</feature>
<dbReference type="GO" id="GO:0003700">
    <property type="term" value="F:DNA-binding transcription factor activity"/>
    <property type="evidence" value="ECO:0007669"/>
    <property type="project" value="TreeGrafter"/>
</dbReference>
<keyword evidence="1 2" id="KW-0238">DNA-binding</keyword>
<dbReference type="SUPFAM" id="SSF46689">
    <property type="entry name" value="Homeodomain-like"/>
    <property type="match status" value="1"/>
</dbReference>
<dbReference type="InterPro" id="IPR009057">
    <property type="entry name" value="Homeodomain-like_sf"/>
</dbReference>
<evidence type="ECO:0000313" key="6">
    <source>
        <dbReference type="Proteomes" id="UP000009374"/>
    </source>
</evidence>
<evidence type="ECO:0000259" key="4">
    <source>
        <dbReference type="PROSITE" id="PS50977"/>
    </source>
</evidence>
<dbReference type="GO" id="GO:0000976">
    <property type="term" value="F:transcription cis-regulatory region binding"/>
    <property type="evidence" value="ECO:0007669"/>
    <property type="project" value="TreeGrafter"/>
</dbReference>
<dbReference type="PROSITE" id="PS50977">
    <property type="entry name" value="HTH_TETR_2"/>
    <property type="match status" value="1"/>
</dbReference>
<evidence type="ECO:0000256" key="3">
    <source>
        <dbReference type="SAM" id="MobiDB-lite"/>
    </source>
</evidence>
<dbReference type="PANTHER" id="PTHR30055:SF226">
    <property type="entry name" value="HTH-TYPE TRANSCRIPTIONAL REGULATOR PKSA"/>
    <property type="match status" value="1"/>
</dbReference>
<dbReference type="InterPro" id="IPR001647">
    <property type="entry name" value="HTH_TetR"/>
</dbReference>
<dbReference type="AlphaFoldDB" id="C6I0Q8"/>
<dbReference type="PRINTS" id="PR00455">
    <property type="entry name" value="HTHTETR"/>
</dbReference>
<organism evidence="5 6">
    <name type="scientific">Leptospirillum ferrodiazotrophum</name>
    <dbReference type="NCBI Taxonomy" id="412449"/>
    <lineage>
        <taxon>Bacteria</taxon>
        <taxon>Pseudomonadati</taxon>
        <taxon>Nitrospirota</taxon>
        <taxon>Nitrospiria</taxon>
        <taxon>Nitrospirales</taxon>
        <taxon>Nitrospiraceae</taxon>
        <taxon>Leptospirillum</taxon>
    </lineage>
</organism>
<dbReference type="Proteomes" id="UP000009374">
    <property type="component" value="Unassembled WGS sequence"/>
</dbReference>
<proteinExistence type="predicted"/>
<evidence type="ECO:0000256" key="2">
    <source>
        <dbReference type="PROSITE-ProRule" id="PRU00335"/>
    </source>
</evidence>
<dbReference type="Pfam" id="PF00440">
    <property type="entry name" value="TetR_N"/>
    <property type="match status" value="1"/>
</dbReference>
<reference evidence="5 6" key="1">
    <citation type="journal article" date="2009" name="Appl. Environ. Microbiol.">
        <title>Community genomic and proteomic analyses of chemoautotrophic iron-oxidizing "Leptospirillum rubarum" (Group II) and "Leptospirillum ferrodiazotrophum" (Group III) bacteria in acid mine drainage biofilms.</title>
        <authorList>
            <person name="Goltsman D.S."/>
            <person name="Denef V.J."/>
            <person name="Singer S.W."/>
            <person name="VerBerkmoes N.C."/>
            <person name="Lefsrud M."/>
            <person name="Mueller R.S."/>
            <person name="Dick G.J."/>
            <person name="Sun C.L."/>
            <person name="Wheeler K.E."/>
            <person name="Zemla A."/>
            <person name="Baker B.J."/>
            <person name="Hauser L."/>
            <person name="Land M."/>
            <person name="Shah M.B."/>
            <person name="Thelen M.P."/>
            <person name="Hettich R.L."/>
            <person name="Banfield J.F."/>
        </authorList>
    </citation>
    <scope>NUCLEOTIDE SEQUENCE [LARGE SCALE GENOMIC DNA]</scope>
</reference>
<feature type="domain" description="HTH tetR-type" evidence="4">
    <location>
        <begin position="26"/>
        <end position="86"/>
    </location>
</feature>
<keyword evidence="6" id="KW-1185">Reference proteome</keyword>
<dbReference type="InterPro" id="IPR050109">
    <property type="entry name" value="HTH-type_TetR-like_transc_reg"/>
</dbReference>